<keyword evidence="3" id="KW-0689">Ribosomal protein</keyword>
<evidence type="ECO:0000256" key="5">
    <source>
        <dbReference type="ARBA" id="ARBA00035492"/>
    </source>
</evidence>
<dbReference type="InterPro" id="IPR036919">
    <property type="entry name" value="Ribo_uL30_ferredoxin-like_sf"/>
</dbReference>
<comment type="similarity">
    <text evidence="1">Belongs to the universal ribosomal protein uL30 family.</text>
</comment>
<evidence type="ECO:0000256" key="4">
    <source>
        <dbReference type="ARBA" id="ARBA00023274"/>
    </source>
</evidence>
<name>A0A6J4TJ75_9ACTN</name>
<dbReference type="Gene3D" id="3.30.1390.20">
    <property type="entry name" value="Ribosomal protein L30, ferredoxin-like fold domain"/>
    <property type="match status" value="1"/>
</dbReference>
<dbReference type="InterPro" id="IPR016082">
    <property type="entry name" value="Ribosomal_uL30_ferredoxin-like"/>
</dbReference>
<dbReference type="GO" id="GO:0015934">
    <property type="term" value="C:large ribosomal subunit"/>
    <property type="evidence" value="ECO:0007669"/>
    <property type="project" value="InterPro"/>
</dbReference>
<dbReference type="GO" id="GO:0006412">
    <property type="term" value="P:translation"/>
    <property type="evidence" value="ECO:0007669"/>
    <property type="project" value="InterPro"/>
</dbReference>
<evidence type="ECO:0000313" key="7">
    <source>
        <dbReference type="EMBL" id="CAA9524920.1"/>
    </source>
</evidence>
<evidence type="ECO:0000256" key="1">
    <source>
        <dbReference type="ARBA" id="ARBA00007594"/>
    </source>
</evidence>
<dbReference type="EMBL" id="CADCVT010000348">
    <property type="protein sequence ID" value="CAA9524920.1"/>
    <property type="molecule type" value="Genomic_DNA"/>
</dbReference>
<gene>
    <name evidence="7" type="ORF">AVDCRST_MAG85-3141</name>
</gene>
<protein>
    <recommendedName>
        <fullName evidence="5">50S ribosomal protein L30</fullName>
    </recommendedName>
</protein>
<proteinExistence type="inferred from homology"/>
<dbReference type="SUPFAM" id="SSF55129">
    <property type="entry name" value="Ribosomal protein L30p/L7e"/>
    <property type="match status" value="1"/>
</dbReference>
<dbReference type="AlphaFoldDB" id="A0A6J4TJ75"/>
<comment type="subunit">
    <text evidence="2">Part of the 50S ribosomal subunit.</text>
</comment>
<dbReference type="InterPro" id="IPR005996">
    <property type="entry name" value="Ribosomal_uL30_bac-type"/>
</dbReference>
<organism evidence="7">
    <name type="scientific">uncultured Solirubrobacteraceae bacterium</name>
    <dbReference type="NCBI Taxonomy" id="1162706"/>
    <lineage>
        <taxon>Bacteria</taxon>
        <taxon>Bacillati</taxon>
        <taxon>Actinomycetota</taxon>
        <taxon>Thermoleophilia</taxon>
        <taxon>Solirubrobacterales</taxon>
        <taxon>Solirubrobacteraceae</taxon>
        <taxon>environmental samples</taxon>
    </lineage>
</organism>
<evidence type="ECO:0000256" key="3">
    <source>
        <dbReference type="ARBA" id="ARBA00022980"/>
    </source>
</evidence>
<dbReference type="CDD" id="cd01658">
    <property type="entry name" value="Ribosomal_L30"/>
    <property type="match status" value="1"/>
</dbReference>
<keyword evidence="4" id="KW-0687">Ribonucleoprotein</keyword>
<evidence type="ECO:0000259" key="6">
    <source>
        <dbReference type="Pfam" id="PF00327"/>
    </source>
</evidence>
<dbReference type="Pfam" id="PF00327">
    <property type="entry name" value="Ribosomal_L30"/>
    <property type="match status" value="1"/>
</dbReference>
<feature type="domain" description="Large ribosomal subunit protein uL30-like ferredoxin-like fold" evidence="6">
    <location>
        <begin position="10"/>
        <end position="54"/>
    </location>
</feature>
<sequence>MTADPSAARLRVTLRKSPISYTQRTRGTVRAFGLHRIGETVEVVDNPTTRGMARAI</sequence>
<accession>A0A6J4TJ75</accession>
<dbReference type="GO" id="GO:0003735">
    <property type="term" value="F:structural constituent of ribosome"/>
    <property type="evidence" value="ECO:0007669"/>
    <property type="project" value="InterPro"/>
</dbReference>
<evidence type="ECO:0000256" key="2">
    <source>
        <dbReference type="ARBA" id="ARBA00011838"/>
    </source>
</evidence>
<reference evidence="7" key="1">
    <citation type="submission" date="2020-02" db="EMBL/GenBank/DDBJ databases">
        <authorList>
            <person name="Meier V. D."/>
        </authorList>
    </citation>
    <scope>NUCLEOTIDE SEQUENCE</scope>
    <source>
        <strain evidence="7">AVDCRST_MAG85</strain>
    </source>
</reference>
<feature type="non-terminal residue" evidence="7">
    <location>
        <position position="56"/>
    </location>
</feature>